<name>A0A1I8HK46_9PLAT</name>
<dbReference type="AlphaFoldDB" id="A0A1I8HK46"/>
<dbReference type="Proteomes" id="UP000095280">
    <property type="component" value="Unplaced"/>
</dbReference>
<evidence type="ECO:0000313" key="1">
    <source>
        <dbReference type="Proteomes" id="UP000095280"/>
    </source>
</evidence>
<reference evidence="2" key="1">
    <citation type="submission" date="2016-11" db="UniProtKB">
        <authorList>
            <consortium name="WormBaseParasite"/>
        </authorList>
    </citation>
    <scope>IDENTIFICATION</scope>
</reference>
<organism evidence="1 2">
    <name type="scientific">Macrostomum lignano</name>
    <dbReference type="NCBI Taxonomy" id="282301"/>
    <lineage>
        <taxon>Eukaryota</taxon>
        <taxon>Metazoa</taxon>
        <taxon>Spiralia</taxon>
        <taxon>Lophotrochozoa</taxon>
        <taxon>Platyhelminthes</taxon>
        <taxon>Rhabditophora</taxon>
        <taxon>Macrostomorpha</taxon>
        <taxon>Macrostomida</taxon>
        <taxon>Macrostomidae</taxon>
        <taxon>Macrostomum</taxon>
    </lineage>
</organism>
<evidence type="ECO:0000313" key="2">
    <source>
        <dbReference type="WBParaSite" id="maker-uti_cns_0006511-snap-gene-0.7-mRNA-1"/>
    </source>
</evidence>
<keyword evidence="1" id="KW-1185">Reference proteome</keyword>
<accession>A0A1I8HK46</accession>
<protein>
    <submittedName>
        <fullName evidence="2">Protein FAM222B</fullName>
    </submittedName>
</protein>
<proteinExistence type="predicted"/>
<dbReference type="WBParaSite" id="maker-uti_cns_0006511-snap-gene-0.7-mRNA-1">
    <property type="protein sequence ID" value="maker-uti_cns_0006511-snap-gene-0.7-mRNA-1"/>
    <property type="gene ID" value="maker-uti_cns_0006511-snap-gene-0.7"/>
</dbReference>
<sequence>MSSGIQRPKTAGPSGVGLQQRTEAGGLPRRSGSQMSLRSTADASCWPQYVPIRRAPSAMKRNMEIQTDAALPPAMGVSAGQSTEADQPGGLASGGGALFYPYYVPGVQSGPTAGNGQKQQQQPFVLLSPWQLPGYQTLPVLDPAQLRLLEPALSQSRSQQQAHPLDGSPVFRSGRNGSCWRHVRQCTGNLGNNIMFIDGNVKEDDCRRFPPHGYPGAAGFGGLSVNSRLAPKVQPRNAAGIPLGSASRGDLYRSQALQRAKTGTKYWFEDRQPAPLVPNTIQGRIMKSGSAY</sequence>
<dbReference type="OrthoDB" id="9996134at2759"/>